<name>A0A0A2M8X3_9FLAO</name>
<feature type="domain" description="SnoaL-like" evidence="1">
    <location>
        <begin position="8"/>
        <end position="106"/>
    </location>
</feature>
<dbReference type="Proteomes" id="UP000030121">
    <property type="component" value="Unassembled WGS sequence"/>
</dbReference>
<dbReference type="EMBL" id="JRLW01000017">
    <property type="protein sequence ID" value="KGO87913.1"/>
    <property type="molecule type" value="Genomic_DNA"/>
</dbReference>
<dbReference type="Gene3D" id="3.10.450.50">
    <property type="match status" value="1"/>
</dbReference>
<dbReference type="RefSeq" id="WP_026981787.1">
    <property type="nucleotide sequence ID" value="NZ_JRLW01000017.1"/>
</dbReference>
<dbReference type="Pfam" id="PF12680">
    <property type="entry name" value="SnoaL_2"/>
    <property type="match status" value="1"/>
</dbReference>
<dbReference type="SUPFAM" id="SSF54427">
    <property type="entry name" value="NTF2-like"/>
    <property type="match status" value="1"/>
</dbReference>
<dbReference type="AlphaFoldDB" id="A0A0A2M8X3"/>
<dbReference type="InterPro" id="IPR037401">
    <property type="entry name" value="SnoaL-like"/>
</dbReference>
<proteinExistence type="predicted"/>
<protein>
    <recommendedName>
        <fullName evidence="1">SnoaL-like domain-containing protein</fullName>
    </recommendedName>
</protein>
<dbReference type="STRING" id="1121899.GCA_000430025_02405"/>
<dbReference type="OrthoDB" id="6692273at2"/>
<evidence type="ECO:0000259" key="1">
    <source>
        <dbReference type="Pfam" id="PF12680"/>
    </source>
</evidence>
<sequence length="120" mass="13522">MSPNKTTVHNYMEAFRILDHEAVLECLTDDVVWHIPGSFTITGKEAFDKEIENENFTGKPVIEVIRMVEENDIVIAEGTVGCQLKAGEMLHLVFCDVFHLQNGKIKQLTSYLMNTAASNH</sequence>
<gene>
    <name evidence="2" type="ORF">Q764_12255</name>
</gene>
<organism evidence="2 3">
    <name type="scientific">Flavobacterium suncheonense GH29-5 = DSM 17707</name>
    <dbReference type="NCBI Taxonomy" id="1121899"/>
    <lineage>
        <taxon>Bacteria</taxon>
        <taxon>Pseudomonadati</taxon>
        <taxon>Bacteroidota</taxon>
        <taxon>Flavobacteriia</taxon>
        <taxon>Flavobacteriales</taxon>
        <taxon>Flavobacteriaceae</taxon>
        <taxon>Flavobacterium</taxon>
    </lineage>
</organism>
<keyword evidence="3" id="KW-1185">Reference proteome</keyword>
<evidence type="ECO:0000313" key="2">
    <source>
        <dbReference type="EMBL" id="KGO87913.1"/>
    </source>
</evidence>
<dbReference type="InterPro" id="IPR032710">
    <property type="entry name" value="NTF2-like_dom_sf"/>
</dbReference>
<reference evidence="2 3" key="1">
    <citation type="submission" date="2013-09" db="EMBL/GenBank/DDBJ databases">
        <authorList>
            <person name="Zeng Z."/>
            <person name="Chen C."/>
        </authorList>
    </citation>
    <scope>NUCLEOTIDE SEQUENCE [LARGE SCALE GENOMIC DNA]</scope>
    <source>
        <strain evidence="2 3">GH29-5</strain>
    </source>
</reference>
<accession>A0A0A2M8X3</accession>
<evidence type="ECO:0000313" key="3">
    <source>
        <dbReference type="Proteomes" id="UP000030121"/>
    </source>
</evidence>
<dbReference type="eggNOG" id="COG3631">
    <property type="taxonomic scope" value="Bacteria"/>
</dbReference>
<comment type="caution">
    <text evidence="2">The sequence shown here is derived from an EMBL/GenBank/DDBJ whole genome shotgun (WGS) entry which is preliminary data.</text>
</comment>
<dbReference type="CDD" id="cd00531">
    <property type="entry name" value="NTF2_like"/>
    <property type="match status" value="1"/>
</dbReference>